<keyword evidence="2" id="KW-1185">Reference proteome</keyword>
<dbReference type="Proteomes" id="UP001186974">
    <property type="component" value="Unassembled WGS sequence"/>
</dbReference>
<reference evidence="1" key="1">
    <citation type="submission" date="2024-09" db="EMBL/GenBank/DDBJ databases">
        <title>Black Yeasts Isolated from many extreme environments.</title>
        <authorList>
            <person name="Coleine C."/>
            <person name="Stajich J.E."/>
            <person name="Selbmann L."/>
        </authorList>
    </citation>
    <scope>NUCLEOTIDE SEQUENCE</scope>
    <source>
        <strain evidence="1">CCFEE 5737</strain>
    </source>
</reference>
<dbReference type="EMBL" id="JAWDJW010000127">
    <property type="protein sequence ID" value="KAK3081566.1"/>
    <property type="molecule type" value="Genomic_DNA"/>
</dbReference>
<evidence type="ECO:0000313" key="2">
    <source>
        <dbReference type="Proteomes" id="UP001186974"/>
    </source>
</evidence>
<accession>A0ACC3DXX9</accession>
<organism evidence="1 2">
    <name type="scientific">Coniosporium uncinatum</name>
    <dbReference type="NCBI Taxonomy" id="93489"/>
    <lineage>
        <taxon>Eukaryota</taxon>
        <taxon>Fungi</taxon>
        <taxon>Dikarya</taxon>
        <taxon>Ascomycota</taxon>
        <taxon>Pezizomycotina</taxon>
        <taxon>Dothideomycetes</taxon>
        <taxon>Dothideomycetes incertae sedis</taxon>
        <taxon>Coniosporium</taxon>
    </lineage>
</organism>
<name>A0ACC3DXX9_9PEZI</name>
<proteinExistence type="predicted"/>
<comment type="caution">
    <text evidence="1">The sequence shown here is derived from an EMBL/GenBank/DDBJ whole genome shotgun (WGS) entry which is preliminary data.</text>
</comment>
<evidence type="ECO:0000313" key="1">
    <source>
        <dbReference type="EMBL" id="KAK3081566.1"/>
    </source>
</evidence>
<sequence>MYNIYYIMSTHDIFESGIGGATTALENANHPAARRDAEQWWIAGKIILGIISWSLEIVLLAVYIYWLQRLRLRAFRFVRFEISTYANDLVFQPDLSAKRRFENARVIHIFTTTFVLVVALFAFAEQKLWVHALAILLADFVVVSLYVGWVMGREWVKYGELRETAVVTQGYRLERLV</sequence>
<protein>
    <submittedName>
        <fullName evidence="1">Uncharacterized protein</fullName>
    </submittedName>
</protein>
<gene>
    <name evidence="1" type="ORF">LTS18_005351</name>
</gene>